<dbReference type="AlphaFoldDB" id="A0AAU7UIN8"/>
<feature type="signal peptide" evidence="3">
    <location>
        <begin position="1"/>
        <end position="18"/>
    </location>
</feature>
<gene>
    <name evidence="4" type="ORF">AAFP32_12675</name>
</gene>
<dbReference type="EMBL" id="CP158281">
    <property type="protein sequence ID" value="XBV88406.1"/>
    <property type="molecule type" value="Genomic_DNA"/>
</dbReference>
<dbReference type="KEGG" id="bkr:AAFP32_12675"/>
<name>A0AAU7UIN8_9MICO</name>
<reference evidence="4" key="1">
    <citation type="submission" date="2024-06" db="EMBL/GenBank/DDBJ databases">
        <title>Brevibacterium koreense sp. nov., isolated from jogae-jeotgal, a Korean fermented seafood.</title>
        <authorList>
            <person name="Whon T.W."/>
            <person name="Nam S."/>
            <person name="Kim Y."/>
        </authorList>
    </citation>
    <scope>NUCLEOTIDE SEQUENCE</scope>
    <source>
        <strain evidence="4">CBA3109</strain>
    </source>
</reference>
<feature type="compositionally biased region" description="Basic and acidic residues" evidence="1">
    <location>
        <begin position="58"/>
        <end position="78"/>
    </location>
</feature>
<evidence type="ECO:0000256" key="2">
    <source>
        <dbReference type="SAM" id="Phobius"/>
    </source>
</evidence>
<feature type="chain" id="PRO_5043750544" evidence="3">
    <location>
        <begin position="19"/>
        <end position="78"/>
    </location>
</feature>
<sequence length="78" mass="8880">MRHFILVLAAAATTFLIAAATAVLTHKQIDLSLVLTWILNTALITGIVEYTWHTRARSTRDKEDHRKERPASPRADWQ</sequence>
<accession>A0AAU7UIN8</accession>
<feature type="region of interest" description="Disordered" evidence="1">
    <location>
        <begin position="55"/>
        <end position="78"/>
    </location>
</feature>
<evidence type="ECO:0000256" key="1">
    <source>
        <dbReference type="SAM" id="MobiDB-lite"/>
    </source>
</evidence>
<keyword evidence="2" id="KW-1133">Transmembrane helix</keyword>
<proteinExistence type="predicted"/>
<protein>
    <submittedName>
        <fullName evidence="4">Uncharacterized protein</fullName>
    </submittedName>
</protein>
<feature type="transmembrane region" description="Helical" evidence="2">
    <location>
        <begin position="32"/>
        <end position="52"/>
    </location>
</feature>
<dbReference type="RefSeq" id="WP_350269428.1">
    <property type="nucleotide sequence ID" value="NZ_CP158281.1"/>
</dbReference>
<organism evidence="4">
    <name type="scientific">Brevibacterium koreense</name>
    <dbReference type="NCBI Taxonomy" id="3140787"/>
    <lineage>
        <taxon>Bacteria</taxon>
        <taxon>Bacillati</taxon>
        <taxon>Actinomycetota</taxon>
        <taxon>Actinomycetes</taxon>
        <taxon>Micrococcales</taxon>
        <taxon>Brevibacteriaceae</taxon>
        <taxon>Brevibacterium</taxon>
    </lineage>
</organism>
<evidence type="ECO:0000256" key="3">
    <source>
        <dbReference type="SAM" id="SignalP"/>
    </source>
</evidence>
<keyword evidence="2" id="KW-0472">Membrane</keyword>
<evidence type="ECO:0000313" key="4">
    <source>
        <dbReference type="EMBL" id="XBV88406.1"/>
    </source>
</evidence>
<keyword evidence="2" id="KW-0812">Transmembrane</keyword>
<keyword evidence="3" id="KW-0732">Signal</keyword>